<dbReference type="PANTHER" id="PTHR12496">
    <property type="entry name" value="CGI-41 METHYLTRANSFERASE"/>
    <property type="match status" value="1"/>
</dbReference>
<evidence type="ECO:0000259" key="2">
    <source>
        <dbReference type="Pfam" id="PF13679"/>
    </source>
</evidence>
<feature type="region of interest" description="Disordered" evidence="1">
    <location>
        <begin position="128"/>
        <end position="158"/>
    </location>
</feature>
<evidence type="ECO:0000313" key="3">
    <source>
        <dbReference type="Proteomes" id="UP000694888"/>
    </source>
</evidence>
<feature type="compositionally biased region" description="Basic and acidic residues" evidence="1">
    <location>
        <begin position="128"/>
        <end position="148"/>
    </location>
</feature>
<sequence length="611" mass="67868">MATCVFLNSESYNLVCSKVHRLSRLIELYRWIIDAYVSDFYTLQHWEKLPKCVQEYFDGCSPSELCWLLTTDEKQLHVHQERVAPLCLLALQCSLEALSLRRTAVDVTSEEAVNGICNVLNKTDREAAADKEGDKSELPNSKHFDIKSKPSRAPQYKNGQNMDMKHIFRKHVKPKKQHEIQKLGQTISLLAETANCSHVVDVGAGLGHLSRLLSFQHGLHVTTVEAADGHAPKAATFDREMKKEIHKALLKRKAENLAEGPVTEVSDEPGQHGKKSGSPDDEPKSGNLQSSSDTPLRDHERMVGLEREATPDQSERLMESPVETGATAEEDTSLPHHLVCLIQPDIAASQFMEILSTRTQKVNAEGSQEAWGPQFVLAGLHACGDLTPTLLRVFTECPTAVGLASVACCYMKIAATSCPADESSNGPPSSLDNYPMSSVLKAIPHHHLTYEAREMACHFADAYRDRLEKSPPHLKIHSYRAAFQYLITRVMPDFKSGQARFVSKKGAEGTFTQYAKDNLKKVGVDFSTVPPELLHECESMASKWMPVVGFYTLRLSLAPAVETLLLLDRMLFLFEKGIPSVLVPIFDSSISPRNFALLAVKPKGNTEMYCS</sequence>
<evidence type="ECO:0000313" key="4">
    <source>
        <dbReference type="RefSeq" id="XP_005097520.1"/>
    </source>
</evidence>
<dbReference type="GeneID" id="101852017"/>
<keyword evidence="3" id="KW-1185">Reference proteome</keyword>
<dbReference type="Proteomes" id="UP000694888">
    <property type="component" value="Unplaced"/>
</dbReference>
<dbReference type="InterPro" id="IPR025714">
    <property type="entry name" value="Methyltranfer_dom"/>
</dbReference>
<feature type="region of interest" description="Disordered" evidence="1">
    <location>
        <begin position="252"/>
        <end position="329"/>
    </location>
</feature>
<feature type="compositionally biased region" description="Basic and acidic residues" evidence="1">
    <location>
        <begin position="295"/>
        <end position="318"/>
    </location>
</feature>
<organism evidence="3 4">
    <name type="scientific">Aplysia californica</name>
    <name type="common">California sea hare</name>
    <dbReference type="NCBI Taxonomy" id="6500"/>
    <lineage>
        <taxon>Eukaryota</taxon>
        <taxon>Metazoa</taxon>
        <taxon>Spiralia</taxon>
        <taxon>Lophotrochozoa</taxon>
        <taxon>Mollusca</taxon>
        <taxon>Gastropoda</taxon>
        <taxon>Heterobranchia</taxon>
        <taxon>Euthyneura</taxon>
        <taxon>Tectipleura</taxon>
        <taxon>Aplysiida</taxon>
        <taxon>Aplysioidea</taxon>
        <taxon>Aplysiidae</taxon>
        <taxon>Aplysia</taxon>
    </lineage>
</organism>
<evidence type="ECO:0000256" key="1">
    <source>
        <dbReference type="SAM" id="MobiDB-lite"/>
    </source>
</evidence>
<dbReference type="SUPFAM" id="SSF53335">
    <property type="entry name" value="S-adenosyl-L-methionine-dependent methyltransferases"/>
    <property type="match status" value="1"/>
</dbReference>
<accession>A0ABM0JN17</accession>
<reference evidence="4" key="1">
    <citation type="submission" date="2025-08" db="UniProtKB">
        <authorList>
            <consortium name="RefSeq"/>
        </authorList>
    </citation>
    <scope>IDENTIFICATION</scope>
</reference>
<feature type="domain" description="Methyltransferase" evidence="2">
    <location>
        <begin position="175"/>
        <end position="415"/>
    </location>
</feature>
<name>A0ABM0JN17_APLCA</name>
<dbReference type="PANTHER" id="PTHR12496:SF2">
    <property type="entry name" value="METHYLTRANSFERASE-LIKE PROTEIN 25B"/>
    <property type="match status" value="1"/>
</dbReference>
<gene>
    <name evidence="4" type="primary">LOC101852017</name>
</gene>
<dbReference type="Pfam" id="PF13679">
    <property type="entry name" value="Methyltransf_32"/>
    <property type="match status" value="1"/>
</dbReference>
<dbReference type="RefSeq" id="XP_005097520.1">
    <property type="nucleotide sequence ID" value="XM_005097463.3"/>
</dbReference>
<protein>
    <submittedName>
        <fullName evidence="4">Protein RRNAD1</fullName>
    </submittedName>
</protein>
<dbReference type="InterPro" id="IPR029063">
    <property type="entry name" value="SAM-dependent_MTases_sf"/>
</dbReference>
<dbReference type="InterPro" id="IPR052220">
    <property type="entry name" value="METTL25"/>
</dbReference>
<proteinExistence type="predicted"/>